<protein>
    <submittedName>
        <fullName evidence="2">Ground-like domain protein</fullName>
    </submittedName>
</protein>
<dbReference type="Proteomes" id="UP000230423">
    <property type="component" value="Unassembled WGS sequence"/>
</dbReference>
<evidence type="ECO:0000259" key="1">
    <source>
        <dbReference type="Pfam" id="PF04155"/>
    </source>
</evidence>
<feature type="non-terminal residue" evidence="2">
    <location>
        <position position="1"/>
    </location>
</feature>
<gene>
    <name evidence="2" type="ORF">TELCIR_13124</name>
</gene>
<feature type="domain" description="Ground-like" evidence="1">
    <location>
        <begin position="20"/>
        <end position="89"/>
    </location>
</feature>
<organism evidence="2 3">
    <name type="scientific">Teladorsagia circumcincta</name>
    <name type="common">Brown stomach worm</name>
    <name type="synonym">Ostertagia circumcincta</name>
    <dbReference type="NCBI Taxonomy" id="45464"/>
    <lineage>
        <taxon>Eukaryota</taxon>
        <taxon>Metazoa</taxon>
        <taxon>Ecdysozoa</taxon>
        <taxon>Nematoda</taxon>
        <taxon>Chromadorea</taxon>
        <taxon>Rhabditida</taxon>
        <taxon>Rhabditina</taxon>
        <taxon>Rhabditomorpha</taxon>
        <taxon>Strongyloidea</taxon>
        <taxon>Trichostrongylidae</taxon>
        <taxon>Teladorsagia</taxon>
    </lineage>
</organism>
<evidence type="ECO:0000313" key="2">
    <source>
        <dbReference type="EMBL" id="PIO65217.1"/>
    </source>
</evidence>
<dbReference type="EMBL" id="KZ349187">
    <property type="protein sequence ID" value="PIO65217.1"/>
    <property type="molecule type" value="Genomic_DNA"/>
</dbReference>
<reference evidence="2 3" key="1">
    <citation type="submission" date="2015-09" db="EMBL/GenBank/DDBJ databases">
        <title>Draft genome of the parasitic nematode Teladorsagia circumcincta isolate WARC Sus (inbred).</title>
        <authorList>
            <person name="Mitreva M."/>
        </authorList>
    </citation>
    <scope>NUCLEOTIDE SEQUENCE [LARGE SCALE GENOMIC DNA]</scope>
    <source>
        <strain evidence="2 3">S</strain>
    </source>
</reference>
<dbReference type="OrthoDB" id="5775991at2759"/>
<accession>A0A2G9U4P3</accession>
<dbReference type="AlphaFoldDB" id="A0A2G9U4P3"/>
<dbReference type="InterPro" id="IPR007284">
    <property type="entry name" value="Ground-like_dom"/>
</dbReference>
<dbReference type="Pfam" id="PF04155">
    <property type="entry name" value="Ground-like"/>
    <property type="match status" value="1"/>
</dbReference>
<sequence length="92" mass="10233">DIAVPIPMARLRKKGGRGDGSCTDESLRKIMNESMGEHMAETKRAVHRAISRAFDGSFGVICAECAFSYIVHTHEYCVHTRNDITCLVYKDG</sequence>
<keyword evidence="3" id="KW-1185">Reference proteome</keyword>
<proteinExistence type="predicted"/>
<name>A0A2G9U4P3_TELCI</name>
<evidence type="ECO:0000313" key="3">
    <source>
        <dbReference type="Proteomes" id="UP000230423"/>
    </source>
</evidence>